<evidence type="ECO:0000256" key="11">
    <source>
        <dbReference type="RuleBase" id="RU000488"/>
    </source>
</evidence>
<comment type="similarity">
    <text evidence="2 11">Belongs to the mitochondrial carrier (TC 2.A.29) family.</text>
</comment>
<keyword evidence="4 10" id="KW-0812">Transmembrane</keyword>
<comment type="subcellular location">
    <subcellularLocation>
        <location evidence="1">Mitochondrion inner membrane</location>
        <topology evidence="1">Multi-pass membrane protein</topology>
    </subcellularLocation>
</comment>
<keyword evidence="13" id="KW-1185">Reference proteome</keyword>
<dbReference type="Gene3D" id="1.50.40.10">
    <property type="entry name" value="Mitochondrial carrier domain"/>
    <property type="match status" value="1"/>
</dbReference>
<name>A0A5A8CM33_CAFRO</name>
<sequence>MPMRVAVGSAQTVAPSVWSSLADAARTGAAHVAVADAAVSDLRRMARRSAAPRIARMSTTDTFLHVARTEGAAALWSGVLPTLVMAVPSTMMYFTAYDELKETLEGRTAPGSAVHQLAPLIAGGVARAGAATVVSPLELVRTKLQAPAAAKLLDAASSGASRAASPLQLARALGRAAGQAGSSMRLAIAEEVRLGGVASLWRGVVPTLWRDVPFSMVYWLGYERLREASTALIARETGSSMDHPPIAQRFAVAFAAGAGSGSVAAVLTTPFDVVKTRVQVRLFRQQQEARRRGPGCAGLRTPSTLEALLTVAREEGAASLFTGLGARVAKVAPACAIMISSYEACKLFLARR</sequence>
<evidence type="ECO:0000256" key="6">
    <source>
        <dbReference type="ARBA" id="ARBA00022792"/>
    </source>
</evidence>
<keyword evidence="8" id="KW-0496">Mitochondrion</keyword>
<evidence type="ECO:0000256" key="9">
    <source>
        <dbReference type="ARBA" id="ARBA00023136"/>
    </source>
</evidence>
<evidence type="ECO:0000313" key="13">
    <source>
        <dbReference type="Proteomes" id="UP000323011"/>
    </source>
</evidence>
<dbReference type="InterPro" id="IPR023395">
    <property type="entry name" value="MCP_dom_sf"/>
</dbReference>
<dbReference type="PROSITE" id="PS50920">
    <property type="entry name" value="SOLCAR"/>
    <property type="match status" value="3"/>
</dbReference>
<dbReference type="Proteomes" id="UP000323011">
    <property type="component" value="Unassembled WGS sequence"/>
</dbReference>
<reference evidence="12 13" key="1">
    <citation type="submission" date="2019-07" db="EMBL/GenBank/DDBJ databases">
        <title>Genomes of Cafeteria roenbergensis.</title>
        <authorList>
            <person name="Fischer M.G."/>
            <person name="Hackl T."/>
            <person name="Roman M."/>
        </authorList>
    </citation>
    <scope>NUCLEOTIDE SEQUENCE [LARGE SCALE GENOMIC DNA]</scope>
    <source>
        <strain evidence="12 13">BVI</strain>
    </source>
</reference>
<keyword evidence="7" id="KW-1133">Transmembrane helix</keyword>
<keyword evidence="6" id="KW-0999">Mitochondrion inner membrane</keyword>
<evidence type="ECO:0000256" key="1">
    <source>
        <dbReference type="ARBA" id="ARBA00004448"/>
    </source>
</evidence>
<organism evidence="12 13">
    <name type="scientific">Cafeteria roenbergensis</name>
    <name type="common">Marine flagellate</name>
    <dbReference type="NCBI Taxonomy" id="33653"/>
    <lineage>
        <taxon>Eukaryota</taxon>
        <taxon>Sar</taxon>
        <taxon>Stramenopiles</taxon>
        <taxon>Bigyra</taxon>
        <taxon>Opalozoa</taxon>
        <taxon>Bicosoecida</taxon>
        <taxon>Cafeteriaceae</taxon>
        <taxon>Cafeteria</taxon>
    </lineage>
</organism>
<comment type="caution">
    <text evidence="12">The sequence shown here is derived from an EMBL/GenBank/DDBJ whole genome shotgun (WGS) entry which is preliminary data.</text>
</comment>
<dbReference type="SUPFAM" id="SSF103506">
    <property type="entry name" value="Mitochondrial carrier"/>
    <property type="match status" value="1"/>
</dbReference>
<proteinExistence type="inferred from homology"/>
<keyword evidence="9 10" id="KW-0472">Membrane</keyword>
<evidence type="ECO:0000256" key="3">
    <source>
        <dbReference type="ARBA" id="ARBA00022448"/>
    </source>
</evidence>
<evidence type="ECO:0000256" key="4">
    <source>
        <dbReference type="ARBA" id="ARBA00022692"/>
    </source>
</evidence>
<feature type="repeat" description="Solcar" evidence="10">
    <location>
        <begin position="14"/>
        <end position="103"/>
    </location>
</feature>
<dbReference type="InterPro" id="IPR045315">
    <property type="entry name" value="Mtm1-like"/>
</dbReference>
<dbReference type="AlphaFoldDB" id="A0A5A8CM33"/>
<evidence type="ECO:0000256" key="10">
    <source>
        <dbReference type="PROSITE-ProRule" id="PRU00282"/>
    </source>
</evidence>
<keyword evidence="3 11" id="KW-0813">Transport</keyword>
<dbReference type="GO" id="GO:1990542">
    <property type="term" value="P:mitochondrial transmembrane transport"/>
    <property type="evidence" value="ECO:0007669"/>
    <property type="project" value="InterPro"/>
</dbReference>
<dbReference type="OMA" id="FVSPIEM"/>
<keyword evidence="5" id="KW-0677">Repeat</keyword>
<evidence type="ECO:0000256" key="5">
    <source>
        <dbReference type="ARBA" id="ARBA00022737"/>
    </source>
</evidence>
<evidence type="ECO:0000256" key="8">
    <source>
        <dbReference type="ARBA" id="ARBA00023128"/>
    </source>
</evidence>
<dbReference type="EMBL" id="VLTN01000015">
    <property type="protein sequence ID" value="KAA0153567.1"/>
    <property type="molecule type" value="Genomic_DNA"/>
</dbReference>
<evidence type="ECO:0000256" key="2">
    <source>
        <dbReference type="ARBA" id="ARBA00006375"/>
    </source>
</evidence>
<protein>
    <recommendedName>
        <fullName evidence="14">Mitochondrial carrier protein</fullName>
    </recommendedName>
</protein>
<dbReference type="GO" id="GO:0005743">
    <property type="term" value="C:mitochondrial inner membrane"/>
    <property type="evidence" value="ECO:0007669"/>
    <property type="project" value="UniProtKB-SubCell"/>
</dbReference>
<evidence type="ECO:0000313" key="12">
    <source>
        <dbReference type="EMBL" id="KAA0153567.1"/>
    </source>
</evidence>
<dbReference type="PANTHER" id="PTHR45760">
    <property type="entry name" value="FI19922P1-RELATED"/>
    <property type="match status" value="1"/>
</dbReference>
<feature type="repeat" description="Solcar" evidence="10">
    <location>
        <begin position="248"/>
        <end position="348"/>
    </location>
</feature>
<feature type="repeat" description="Solcar" evidence="10">
    <location>
        <begin position="114"/>
        <end position="228"/>
    </location>
</feature>
<evidence type="ECO:0000256" key="7">
    <source>
        <dbReference type="ARBA" id="ARBA00022989"/>
    </source>
</evidence>
<evidence type="ECO:0008006" key="14">
    <source>
        <dbReference type="Google" id="ProtNLM"/>
    </source>
</evidence>
<dbReference type="InterPro" id="IPR018108">
    <property type="entry name" value="MCP_transmembrane"/>
</dbReference>
<dbReference type="Pfam" id="PF00153">
    <property type="entry name" value="Mito_carr"/>
    <property type="match status" value="3"/>
</dbReference>
<accession>A0A5A8CM33</accession>
<gene>
    <name evidence="12" type="ORF">FNF29_02955</name>
</gene>
<dbReference type="PANTHER" id="PTHR45760:SF2">
    <property type="entry name" value="FI19922P1-RELATED"/>
    <property type="match status" value="1"/>
</dbReference>